<evidence type="ECO:0000313" key="7">
    <source>
        <dbReference type="EMBL" id="CAB3261600.1"/>
    </source>
</evidence>
<keyword evidence="4 5" id="KW-0238">DNA-binding</keyword>
<keyword evidence="2 5" id="KW-0863">Zinc-finger</keyword>
<proteinExistence type="predicted"/>
<evidence type="ECO:0000256" key="2">
    <source>
        <dbReference type="ARBA" id="ARBA00022771"/>
    </source>
</evidence>
<feature type="domain" description="THAP-type" evidence="6">
    <location>
        <begin position="23"/>
        <end position="106"/>
    </location>
</feature>
<evidence type="ECO:0000256" key="4">
    <source>
        <dbReference type="ARBA" id="ARBA00023125"/>
    </source>
</evidence>
<evidence type="ECO:0000313" key="8">
    <source>
        <dbReference type="Proteomes" id="UP000494106"/>
    </source>
</evidence>
<gene>
    <name evidence="7" type="ORF">APLA_LOCUS18008</name>
</gene>
<dbReference type="OrthoDB" id="7683421at2759"/>
<name>A0A8S1BPB8_ARCPL</name>
<dbReference type="GO" id="GO:0003677">
    <property type="term" value="F:DNA binding"/>
    <property type="evidence" value="ECO:0007669"/>
    <property type="project" value="UniProtKB-UniRule"/>
</dbReference>
<dbReference type="Proteomes" id="UP000494106">
    <property type="component" value="Unassembled WGS sequence"/>
</dbReference>
<accession>A0A8S1BPB8</accession>
<dbReference type="PROSITE" id="PS50950">
    <property type="entry name" value="ZF_THAP"/>
    <property type="match status" value="1"/>
</dbReference>
<dbReference type="GO" id="GO:0008270">
    <property type="term" value="F:zinc ion binding"/>
    <property type="evidence" value="ECO:0007669"/>
    <property type="project" value="UniProtKB-KW"/>
</dbReference>
<keyword evidence="8" id="KW-1185">Reference proteome</keyword>
<dbReference type="InterPro" id="IPR006612">
    <property type="entry name" value="THAP_Znf"/>
</dbReference>
<dbReference type="SMART" id="SM00980">
    <property type="entry name" value="THAP"/>
    <property type="match status" value="1"/>
</dbReference>
<dbReference type="SMART" id="SM00692">
    <property type="entry name" value="DM3"/>
    <property type="match status" value="1"/>
</dbReference>
<sequence>MLPLKETFLRWFQRSRVYLSFIMGGCRCTYKNCSLKSDGVTHMFHYPVFDKVRCHQWLTNAQKLEFLNLKVSQLKNRVICQHHFNDDNFMNFLKDKLIFNAVPTLDGPYCDSSKLINQKREQDVSKLYSISLEDIENEYLTFNDKKANFSMKYGDFLTNCDLMDLDSMNAANDNTQITMKVECQAEPNKIILNDEIECQRVPPVNPNYNKGVSFPANDNNVIRVQVTEVPVQYETKVQGNVNIPNENMLQSHGPQNNIKLITHSPKTVLTKNSKASKKITIIDQKEILDPTEVPLPKSIKLEPICPSAILTLSNKRKRVNLNSQLKDNQGKLSGPDLEESTNMVGQVIEIENNVNAVQTVNVPEKLILIQNDVHSEISPISKTLSKVKQNVVRANKIPLQNSQVLSTSNVKHMVKDKKNNQSLLKSKIPPERMAAIEEKRKFNMKLRDIIASCLDKLDDEETNDYNSSKVKAQIENNITQKVSSYLSKDPELPSMQDYTVAYLEARMKKMEDILLHKIDQNSRRIVELQKSLALSVDKKVVHTQTTANEELQKKHLYQEISKFLSPQANSLLYEELFINKYAQKIQDHSPTKKRKNR</sequence>
<dbReference type="SUPFAM" id="SSF57716">
    <property type="entry name" value="Glucocorticoid receptor-like (DNA-binding domain)"/>
    <property type="match status" value="1"/>
</dbReference>
<keyword evidence="1" id="KW-0479">Metal-binding</keyword>
<organism evidence="7 8">
    <name type="scientific">Arctia plantaginis</name>
    <name type="common">Wood tiger moth</name>
    <name type="synonym">Phalaena plantaginis</name>
    <dbReference type="NCBI Taxonomy" id="874455"/>
    <lineage>
        <taxon>Eukaryota</taxon>
        <taxon>Metazoa</taxon>
        <taxon>Ecdysozoa</taxon>
        <taxon>Arthropoda</taxon>
        <taxon>Hexapoda</taxon>
        <taxon>Insecta</taxon>
        <taxon>Pterygota</taxon>
        <taxon>Neoptera</taxon>
        <taxon>Endopterygota</taxon>
        <taxon>Lepidoptera</taxon>
        <taxon>Glossata</taxon>
        <taxon>Ditrysia</taxon>
        <taxon>Noctuoidea</taxon>
        <taxon>Erebidae</taxon>
        <taxon>Arctiinae</taxon>
        <taxon>Arctia</taxon>
    </lineage>
</organism>
<dbReference type="EMBL" id="CADEBC010000858">
    <property type="protein sequence ID" value="CAB3261600.1"/>
    <property type="molecule type" value="Genomic_DNA"/>
</dbReference>
<evidence type="ECO:0000259" key="6">
    <source>
        <dbReference type="PROSITE" id="PS50950"/>
    </source>
</evidence>
<protein>
    <recommendedName>
        <fullName evidence="6">THAP-type domain-containing protein</fullName>
    </recommendedName>
</protein>
<evidence type="ECO:0000256" key="5">
    <source>
        <dbReference type="PROSITE-ProRule" id="PRU00309"/>
    </source>
</evidence>
<evidence type="ECO:0000256" key="1">
    <source>
        <dbReference type="ARBA" id="ARBA00022723"/>
    </source>
</evidence>
<reference evidence="7 8" key="1">
    <citation type="submission" date="2020-04" db="EMBL/GenBank/DDBJ databases">
        <authorList>
            <person name="Wallbank WR R."/>
            <person name="Pardo Diaz C."/>
            <person name="Kozak K."/>
            <person name="Martin S."/>
            <person name="Jiggins C."/>
            <person name="Moest M."/>
            <person name="Warren A I."/>
            <person name="Byers J.R.P. K."/>
            <person name="Montejo-Kovacevich G."/>
            <person name="Yen C E."/>
        </authorList>
    </citation>
    <scope>NUCLEOTIDE SEQUENCE [LARGE SCALE GENOMIC DNA]</scope>
</reference>
<comment type="caution">
    <text evidence="7">The sequence shown here is derived from an EMBL/GenBank/DDBJ whole genome shotgun (WGS) entry which is preliminary data.</text>
</comment>
<evidence type="ECO:0000256" key="3">
    <source>
        <dbReference type="ARBA" id="ARBA00022833"/>
    </source>
</evidence>
<dbReference type="Pfam" id="PF05485">
    <property type="entry name" value="THAP"/>
    <property type="match status" value="1"/>
</dbReference>
<keyword evidence="3" id="KW-0862">Zinc</keyword>
<dbReference type="AlphaFoldDB" id="A0A8S1BPB8"/>